<evidence type="ECO:0000259" key="2">
    <source>
        <dbReference type="Pfam" id="PF10366"/>
    </source>
</evidence>
<dbReference type="PANTHER" id="PTHR12894:SF27">
    <property type="entry name" value="TRANSFORMING GROWTH FACTOR-BETA RECEPTOR-ASSOCIATED PROTEIN 1"/>
    <property type="match status" value="1"/>
</dbReference>
<evidence type="ECO:0000313" key="4">
    <source>
        <dbReference type="EMBL" id="CAI5720829.1"/>
    </source>
</evidence>
<dbReference type="EMBL" id="CANTFL010000329">
    <property type="protein sequence ID" value="CAI5720829.1"/>
    <property type="molecule type" value="Genomic_DNA"/>
</dbReference>
<proteinExistence type="predicted"/>
<dbReference type="GO" id="GO:0016020">
    <property type="term" value="C:membrane"/>
    <property type="evidence" value="ECO:0007669"/>
    <property type="project" value="TreeGrafter"/>
</dbReference>
<dbReference type="GO" id="GO:0006914">
    <property type="term" value="P:autophagy"/>
    <property type="evidence" value="ECO:0007669"/>
    <property type="project" value="TreeGrafter"/>
</dbReference>
<dbReference type="InterPro" id="IPR019453">
    <property type="entry name" value="VPS39/TGFA1_Znf"/>
</dbReference>
<dbReference type="Pfam" id="PF10366">
    <property type="entry name" value="Vps39_1"/>
    <property type="match status" value="1"/>
</dbReference>
<reference evidence="4" key="1">
    <citation type="submission" date="2022-12" db="EMBL/GenBank/DDBJ databases">
        <authorList>
            <person name="Webb A."/>
        </authorList>
    </citation>
    <scope>NUCLEOTIDE SEQUENCE</scope>
    <source>
        <strain evidence="4">Hp1</strain>
    </source>
</reference>
<dbReference type="Pfam" id="PF10367">
    <property type="entry name" value="zf-Vps39_C"/>
    <property type="match status" value="1"/>
</dbReference>
<keyword evidence="5" id="KW-1185">Reference proteome</keyword>
<feature type="domain" description="Vacuolar sorting protein 39/Transforming growth factor beta receptor-associated" evidence="2">
    <location>
        <begin position="546"/>
        <end position="664"/>
    </location>
</feature>
<evidence type="ECO:0000256" key="1">
    <source>
        <dbReference type="SAM" id="MobiDB-lite"/>
    </source>
</evidence>
<evidence type="ECO:0008006" key="6">
    <source>
        <dbReference type="Google" id="ProtNLM"/>
    </source>
</evidence>
<evidence type="ECO:0000259" key="3">
    <source>
        <dbReference type="Pfam" id="PF10367"/>
    </source>
</evidence>
<accession>A0AAV0TFX2</accession>
<dbReference type="PANTHER" id="PTHR12894">
    <property type="entry name" value="CNH DOMAIN CONTAINING"/>
    <property type="match status" value="1"/>
</dbReference>
<dbReference type="GO" id="GO:0005737">
    <property type="term" value="C:cytoplasm"/>
    <property type="evidence" value="ECO:0007669"/>
    <property type="project" value="TreeGrafter"/>
</dbReference>
<evidence type="ECO:0000313" key="5">
    <source>
        <dbReference type="Proteomes" id="UP001162031"/>
    </source>
</evidence>
<sequence length="1036" mass="116185">MSFEPYAAGARVAIDSAPKRPHLIQRLLYSSYDTSGLLFAGSSDGSLRSYEVDERVGVVRWQADHKRLFHASCVFLDSWGVFITILDSRLKIFDLPLRSIDSSVLWDDTKGAVLFAVHEQVKTLCVLLKSNALKVFDWTVNKRLAFRTELDLMAVLLPVQQLVMMSESYVFVQGKSDWGVLDLSTGKLIDRKGIKERVDDALGGATGACDAVPLPSRHLPRRLQHLMDILLCGKRQAVILGIHHCDETTDVAEEENDVYGAFLHNEVTTDDANKGDTFDLSSRQLCLKVEKVITYDMVPRQVFYHHPFLLIDQVEHIAVFNFGSLQIAQIIPVKGLHGLCAIRNVASATTEPSAHVISDRPATLLSVSPPFDVQAHQMFPIAQQVAALIENCHLESAVALCKLCPKESSLSDAEKRKLYADYGFELFCSARRKEAVDLFIEIDVDVMEVLLLFPQNLLPRKTSALRRAEGSADDGRVLNREDLVDGLLALIGYLRRKRKAYLHSDIVISASETRTRCSLTAREESALELIDTMLVKCLVVVSEQAAYAKRAKHVLLEVVRYQNWCDISEAEVFLRAHRQFKALLALYSTRRVHRKVLELLESLERSAASAAIMSKQNQTNREEEQVQSSHDLLSSHDYMVLIAQYLRALGKKHAELVFEFSRRILSVDPALGLSIFTQREVPDLTTDIDPAVVLQHLKSSSVASPSSGLNSPEHIADDTAKLVLPLHSSQMLAIEYLTQLICERGRQLTPRLHDEVVYLLLDSIQAETSQKQRLTSRAEAQGDMTGLLRRKLLQFLAFPEAAYHPERMLSRTPIEMVSEHAALLSKLGRHREVLQLYVVKLRDADLAEAYCNRCYESKTANSSIYTILLQIYLHPQCHMDSPRSDAASTDTSSEHQFPSRSSGCNMQIEAVNEAIRLLNKHAERIDVSTALALLPVEVAAASLATFFRHVLERQVQRSRTGQVKKQLSKMENFKVREQLSTKRKESVTVWSSQRCQSCGKKLGVGTFVRLPGGDLLHYSCQPTRQVGVLHVLGLNS</sequence>
<name>A0AAV0TFX2_HYABA</name>
<feature type="domain" description="Vacuolar sorting protein 39/Transforming growth factor beta receptor-associated zinc finger" evidence="3">
    <location>
        <begin position="985"/>
        <end position="1021"/>
    </location>
</feature>
<protein>
    <recommendedName>
        <fullName evidence="6">CNH domain-containing protein</fullName>
    </recommendedName>
</protein>
<gene>
    <name evidence="4" type="ORF">HBR001_LOCUS2479</name>
</gene>
<dbReference type="Proteomes" id="UP001162031">
    <property type="component" value="Unassembled WGS sequence"/>
</dbReference>
<feature type="region of interest" description="Disordered" evidence="1">
    <location>
        <begin position="882"/>
        <end position="901"/>
    </location>
</feature>
<dbReference type="GO" id="GO:0034058">
    <property type="term" value="P:endosomal vesicle fusion"/>
    <property type="evidence" value="ECO:0007669"/>
    <property type="project" value="TreeGrafter"/>
</dbReference>
<dbReference type="AlphaFoldDB" id="A0AAV0TFX2"/>
<comment type="caution">
    <text evidence="4">The sequence shown here is derived from an EMBL/GenBank/DDBJ whole genome shotgun (WGS) entry which is preliminary data.</text>
</comment>
<feature type="compositionally biased region" description="Polar residues" evidence="1">
    <location>
        <begin position="886"/>
        <end position="901"/>
    </location>
</feature>
<organism evidence="4 5">
    <name type="scientific">Hyaloperonospora brassicae</name>
    <name type="common">Brassica downy mildew</name>
    <name type="synonym">Peronospora brassicae</name>
    <dbReference type="NCBI Taxonomy" id="162125"/>
    <lineage>
        <taxon>Eukaryota</taxon>
        <taxon>Sar</taxon>
        <taxon>Stramenopiles</taxon>
        <taxon>Oomycota</taxon>
        <taxon>Peronosporomycetes</taxon>
        <taxon>Peronosporales</taxon>
        <taxon>Peronosporaceae</taxon>
        <taxon>Hyaloperonospora</taxon>
    </lineage>
</organism>
<dbReference type="InterPro" id="IPR019452">
    <property type="entry name" value="VPS39/TGF_beta_rcpt-assoc_1"/>
</dbReference>
<dbReference type="InterPro" id="IPR032914">
    <property type="entry name" value="Vam6/VPS39/TRAP1"/>
</dbReference>